<sequence length="305" mass="33708">MSVAKVLAMEKRNSPTLTSEAGYWVFVDGTSVTRADSSPKEIPSALASGTPERHPKFCFDDTLIAIQIENTLFNVHKYQLAKSEIFSDMFKMPRPEGNGPEEGSSLEHPISLKGVSASDFAALMTVLYASHFSDDQPAPQASLIIPAFRLANMFNFSELRAYLLPLAEKHLDGVDKIMFAREFDIKEWLALAHVRLCQREQPLNAEEAEKLGVQSVLLISNMREQQRTLPSTSPMVAGNYYCHDCTGMTSYTGSNATCNGCQSYPVRAVYYGRPGTMTQIPTTTSSTAIEAIVKKWVEDGCTLKD</sequence>
<protein>
    <recommendedName>
        <fullName evidence="1">BTB domain-containing protein</fullName>
    </recommendedName>
</protein>
<organism evidence="2 3">
    <name type="scientific">Rhizoctonia solani</name>
    <dbReference type="NCBI Taxonomy" id="456999"/>
    <lineage>
        <taxon>Eukaryota</taxon>
        <taxon>Fungi</taxon>
        <taxon>Dikarya</taxon>
        <taxon>Basidiomycota</taxon>
        <taxon>Agaricomycotina</taxon>
        <taxon>Agaricomycetes</taxon>
        <taxon>Cantharellales</taxon>
        <taxon>Ceratobasidiaceae</taxon>
        <taxon>Rhizoctonia</taxon>
    </lineage>
</organism>
<name>A0A8H3DZA8_9AGAM</name>
<dbReference type="Pfam" id="PF00651">
    <property type="entry name" value="BTB"/>
    <property type="match status" value="1"/>
</dbReference>
<reference evidence="2" key="1">
    <citation type="submission" date="2021-01" db="EMBL/GenBank/DDBJ databases">
        <authorList>
            <person name="Kaushik A."/>
        </authorList>
    </citation>
    <scope>NUCLEOTIDE SEQUENCE</scope>
    <source>
        <strain evidence="2">AG5</strain>
    </source>
</reference>
<evidence type="ECO:0000313" key="2">
    <source>
        <dbReference type="EMBL" id="CAE7145562.1"/>
    </source>
</evidence>
<accession>A0A8H3DZA8</accession>
<evidence type="ECO:0000313" key="3">
    <source>
        <dbReference type="Proteomes" id="UP000663827"/>
    </source>
</evidence>
<dbReference type="Gene3D" id="3.30.710.10">
    <property type="entry name" value="Potassium Channel Kv1.1, Chain A"/>
    <property type="match status" value="1"/>
</dbReference>
<gene>
    <name evidence="2" type="ORF">RDB_LOCUS80833</name>
</gene>
<dbReference type="PROSITE" id="PS50097">
    <property type="entry name" value="BTB"/>
    <property type="match status" value="1"/>
</dbReference>
<dbReference type="InterPro" id="IPR011333">
    <property type="entry name" value="SKP1/BTB/POZ_sf"/>
</dbReference>
<proteinExistence type="predicted"/>
<dbReference type="AlphaFoldDB" id="A0A8H3DZA8"/>
<dbReference type="InterPro" id="IPR000210">
    <property type="entry name" value="BTB/POZ_dom"/>
</dbReference>
<comment type="caution">
    <text evidence="2">The sequence shown here is derived from an EMBL/GenBank/DDBJ whole genome shotgun (WGS) entry which is preliminary data.</text>
</comment>
<dbReference type="EMBL" id="CAJNJQ010001652">
    <property type="protein sequence ID" value="CAE7145562.1"/>
    <property type="molecule type" value="Genomic_DNA"/>
</dbReference>
<evidence type="ECO:0000259" key="1">
    <source>
        <dbReference type="PROSITE" id="PS50097"/>
    </source>
</evidence>
<dbReference type="Proteomes" id="UP000663827">
    <property type="component" value="Unassembled WGS sequence"/>
</dbReference>
<dbReference type="SUPFAM" id="SSF54695">
    <property type="entry name" value="POZ domain"/>
    <property type="match status" value="1"/>
</dbReference>
<feature type="domain" description="BTB" evidence="1">
    <location>
        <begin position="60"/>
        <end position="136"/>
    </location>
</feature>